<reference evidence="1 2" key="1">
    <citation type="submission" date="2013-11" db="EMBL/GenBank/DDBJ databases">
        <title>Opisthorchis viverrini - life in the bile duct.</title>
        <authorList>
            <person name="Young N.D."/>
            <person name="Nagarajan N."/>
            <person name="Lin S.J."/>
            <person name="Korhonen P.K."/>
            <person name="Jex A.R."/>
            <person name="Hall R.S."/>
            <person name="Safavi-Hemami H."/>
            <person name="Kaewkong W."/>
            <person name="Bertrand D."/>
            <person name="Gao S."/>
            <person name="Seet Q."/>
            <person name="Wongkham S."/>
            <person name="Teh B.T."/>
            <person name="Wongkham C."/>
            <person name="Intapan P.M."/>
            <person name="Maleewong W."/>
            <person name="Yang X."/>
            <person name="Hu M."/>
            <person name="Wang Z."/>
            <person name="Hofmann A."/>
            <person name="Sternberg P.W."/>
            <person name="Tan P."/>
            <person name="Wang J."/>
            <person name="Gasser R.B."/>
        </authorList>
    </citation>
    <scope>NUCLEOTIDE SEQUENCE [LARGE SCALE GENOMIC DNA]</scope>
</reference>
<dbReference type="GeneID" id="20315849"/>
<proteinExistence type="predicted"/>
<dbReference type="Proteomes" id="UP000054324">
    <property type="component" value="Unassembled WGS sequence"/>
</dbReference>
<dbReference type="EMBL" id="KL596636">
    <property type="protein sequence ID" value="KER32228.1"/>
    <property type="molecule type" value="Genomic_DNA"/>
</dbReference>
<accession>A0A074ZXS2</accession>
<evidence type="ECO:0000313" key="1">
    <source>
        <dbReference type="EMBL" id="KER32228.1"/>
    </source>
</evidence>
<organism evidence="1 2">
    <name type="scientific">Opisthorchis viverrini</name>
    <name type="common">Southeast Asian liver fluke</name>
    <dbReference type="NCBI Taxonomy" id="6198"/>
    <lineage>
        <taxon>Eukaryota</taxon>
        <taxon>Metazoa</taxon>
        <taxon>Spiralia</taxon>
        <taxon>Lophotrochozoa</taxon>
        <taxon>Platyhelminthes</taxon>
        <taxon>Trematoda</taxon>
        <taxon>Digenea</taxon>
        <taxon>Opisthorchiida</taxon>
        <taxon>Opisthorchiata</taxon>
        <taxon>Opisthorchiidae</taxon>
        <taxon>Opisthorchis</taxon>
    </lineage>
</organism>
<dbReference type="RefSeq" id="XP_009163991.1">
    <property type="nucleotide sequence ID" value="XM_009165727.1"/>
</dbReference>
<name>A0A074ZXS2_OPIVI</name>
<sequence>MFIGEENNMKINFSLEKTTHTVGENPSKTYGRFRPFLVLKGDSTEFRPSADWKASTNGVKHSVTFPMQRQWKLTEEQTCERKTEFRLQARRARENQLSRSSVGFHTDTALRLAVGRCYGQNTYPAEDWLVHQATKGHKWTWIECQRTFDPIKSMLSSDFLPIHCNPSLQKTTAHAVRALTSAQRNYSHIENESLAIVRESRCISLTTSSDGPLRLWDTTSRSTTSPPRVSDKPTHCRDSLIQASQNQRILVATIALEAEVNRVVSEAVRQATDQDPVLRQVIENRRNQWPRTCPRD</sequence>
<keyword evidence="2" id="KW-1185">Reference proteome</keyword>
<protein>
    <submittedName>
        <fullName evidence="1">Uncharacterized protein</fullName>
    </submittedName>
</protein>
<dbReference type="CTD" id="20315849"/>
<dbReference type="AlphaFoldDB" id="A0A074ZXS2"/>
<dbReference type="KEGG" id="ovi:T265_01661"/>
<gene>
    <name evidence="1" type="ORF">T265_01661</name>
</gene>
<evidence type="ECO:0000313" key="2">
    <source>
        <dbReference type="Proteomes" id="UP000054324"/>
    </source>
</evidence>